<dbReference type="Proteomes" id="UP000267027">
    <property type="component" value="Unassembled WGS sequence"/>
</dbReference>
<proteinExistence type="inferred from homology"/>
<dbReference type="GO" id="GO:0003729">
    <property type="term" value="F:mRNA binding"/>
    <property type="evidence" value="ECO:0007669"/>
    <property type="project" value="TreeGrafter"/>
</dbReference>
<dbReference type="InterPro" id="IPR048517">
    <property type="entry name" value="DENR_N"/>
</dbReference>
<dbReference type="PROSITE" id="PS50296">
    <property type="entry name" value="SUI1"/>
    <property type="match status" value="1"/>
</dbReference>
<name>A0A0R3PWV7_ANGCS</name>
<accession>A0A0R3PWV7</accession>
<dbReference type="WBParaSite" id="ACOC_0001068901-mRNA-1">
    <property type="protein sequence ID" value="ACOC_0001068901-mRNA-1"/>
    <property type="gene ID" value="ACOC_0001068901"/>
</dbReference>
<evidence type="ECO:0000313" key="6">
    <source>
        <dbReference type="WBParaSite" id="ACOC_0001068901-mRNA-1"/>
    </source>
</evidence>
<feature type="domain" description="SUI1" evidence="3">
    <location>
        <begin position="108"/>
        <end position="167"/>
    </location>
</feature>
<evidence type="ECO:0000313" key="5">
    <source>
        <dbReference type="Proteomes" id="UP000267027"/>
    </source>
</evidence>
<evidence type="ECO:0000256" key="1">
    <source>
        <dbReference type="ARBA" id="ARBA00007514"/>
    </source>
</evidence>
<dbReference type="Gene3D" id="3.90.550.10">
    <property type="entry name" value="Spore Coat Polysaccharide Biosynthesis Protein SpsA, Chain A"/>
    <property type="match status" value="1"/>
</dbReference>
<dbReference type="Pfam" id="PF21023">
    <property type="entry name" value="DENR_N"/>
    <property type="match status" value="1"/>
</dbReference>
<reference evidence="6" key="1">
    <citation type="submission" date="2017-02" db="UniProtKB">
        <authorList>
            <consortium name="WormBaseParasite"/>
        </authorList>
    </citation>
    <scope>IDENTIFICATION</scope>
</reference>
<dbReference type="FunFam" id="3.30.780.10:FF:000004">
    <property type="entry name" value="density-regulated protein-like"/>
    <property type="match status" value="1"/>
</dbReference>
<evidence type="ECO:0000256" key="2">
    <source>
        <dbReference type="RuleBase" id="RU361273"/>
    </source>
</evidence>
<dbReference type="Gene3D" id="3.30.780.10">
    <property type="entry name" value="SUI1-like domain"/>
    <property type="match status" value="1"/>
</dbReference>
<reference evidence="4 5" key="2">
    <citation type="submission" date="2018-11" db="EMBL/GenBank/DDBJ databases">
        <authorList>
            <consortium name="Pathogen Informatics"/>
        </authorList>
    </citation>
    <scope>NUCLEOTIDE SEQUENCE [LARGE SCALE GENOMIC DNA]</scope>
    <source>
        <strain evidence="4 5">Costa Rica</strain>
    </source>
</reference>
<organism evidence="6">
    <name type="scientific">Angiostrongylus costaricensis</name>
    <name type="common">Nematode worm</name>
    <dbReference type="NCBI Taxonomy" id="334426"/>
    <lineage>
        <taxon>Eukaryota</taxon>
        <taxon>Metazoa</taxon>
        <taxon>Ecdysozoa</taxon>
        <taxon>Nematoda</taxon>
        <taxon>Chromadorea</taxon>
        <taxon>Rhabditida</taxon>
        <taxon>Rhabditina</taxon>
        <taxon>Rhabditomorpha</taxon>
        <taxon>Strongyloidea</taxon>
        <taxon>Metastrongylidae</taxon>
        <taxon>Angiostrongylus</taxon>
    </lineage>
</organism>
<protein>
    <recommendedName>
        <fullName evidence="2">Density-regulated protein</fullName>
    </recommendedName>
</protein>
<dbReference type="NCBIfam" id="TIGR01159">
    <property type="entry name" value="DRP1"/>
    <property type="match status" value="1"/>
</dbReference>
<gene>
    <name evidence="4" type="ORF">ACOC_LOCUS10690</name>
</gene>
<comment type="similarity">
    <text evidence="1 2">Belongs to the DENR family.</text>
</comment>
<dbReference type="OrthoDB" id="277199at2759"/>
<evidence type="ECO:0000259" key="3">
    <source>
        <dbReference type="PROSITE" id="PS50296"/>
    </source>
</evidence>
<dbReference type="InterPro" id="IPR029044">
    <property type="entry name" value="Nucleotide-diphossugar_trans"/>
</dbReference>
<dbReference type="SUPFAM" id="SSF55159">
    <property type="entry name" value="eIF1-like"/>
    <property type="match status" value="1"/>
</dbReference>
<sequence>MSASGDADVVSCGSGPLPDVSYPLKVIYCGECSMPLEYCEYSGITDKCRKWSEEHAPEALNGIEITSDYSGEKKHQKRGGKGIVKVSVAADKKKPAADAKVTVQREPRGKKSVTVIRGLAIFDIDLKQASKLFAQKFACGSSVTGVDEIVIQGDVKDDLFDIIPSKWPQVPASKRRSGPGENGAAVYLEGNEWEKGQEQLKTFFMNVLASDKVSLDRSIPDSRPRECLSLSYPSDLPTASVVIVFTNEFFSCKLFTYPFFTGLLNISSNFHNRRIDLTDYSC</sequence>
<keyword evidence="5" id="KW-1185">Reference proteome</keyword>
<dbReference type="InterPro" id="IPR005873">
    <property type="entry name" value="DENR_eukaryotes"/>
</dbReference>
<dbReference type="InterPro" id="IPR046447">
    <property type="entry name" value="DENR_C"/>
</dbReference>
<dbReference type="CDD" id="cd11607">
    <property type="entry name" value="DENR_C"/>
    <property type="match status" value="1"/>
</dbReference>
<dbReference type="InterPro" id="IPR036877">
    <property type="entry name" value="SUI1_dom_sf"/>
</dbReference>
<dbReference type="STRING" id="334426.A0A0R3PWV7"/>
<dbReference type="Pfam" id="PF01253">
    <property type="entry name" value="SUI1"/>
    <property type="match status" value="1"/>
</dbReference>
<dbReference type="EMBL" id="UYYA01004524">
    <property type="protein sequence ID" value="VDM62275.1"/>
    <property type="molecule type" value="Genomic_DNA"/>
</dbReference>
<dbReference type="GO" id="GO:0001731">
    <property type="term" value="P:formation of translation preinitiation complex"/>
    <property type="evidence" value="ECO:0007669"/>
    <property type="project" value="TreeGrafter"/>
</dbReference>
<dbReference type="GO" id="GO:0002188">
    <property type="term" value="P:translation reinitiation"/>
    <property type="evidence" value="ECO:0007669"/>
    <property type="project" value="TreeGrafter"/>
</dbReference>
<dbReference type="PANTHER" id="PTHR12789:SF0">
    <property type="entry name" value="DENSITY-REGULATED PROTEIN"/>
    <property type="match status" value="1"/>
</dbReference>
<dbReference type="GO" id="GO:0003743">
    <property type="term" value="F:translation initiation factor activity"/>
    <property type="evidence" value="ECO:0007669"/>
    <property type="project" value="InterPro"/>
</dbReference>
<dbReference type="AlphaFoldDB" id="A0A0R3PWV7"/>
<dbReference type="InterPro" id="IPR050318">
    <property type="entry name" value="DENR/SUI1_TIF"/>
</dbReference>
<evidence type="ECO:0000313" key="4">
    <source>
        <dbReference type="EMBL" id="VDM62275.1"/>
    </source>
</evidence>
<dbReference type="PANTHER" id="PTHR12789">
    <property type="entry name" value="DENSITY-REGULATED PROTEIN HOMOLOG"/>
    <property type="match status" value="1"/>
</dbReference>
<dbReference type="InterPro" id="IPR001950">
    <property type="entry name" value="SUI1"/>
</dbReference>